<keyword evidence="2" id="KW-1185">Reference proteome</keyword>
<proteinExistence type="predicted"/>
<dbReference type="Pfam" id="PF20062">
    <property type="entry name" value="DUF6461"/>
    <property type="match status" value="1"/>
</dbReference>
<dbReference type="Proteomes" id="UP001501020">
    <property type="component" value="Unassembled WGS sequence"/>
</dbReference>
<evidence type="ECO:0008006" key="3">
    <source>
        <dbReference type="Google" id="ProtNLM"/>
    </source>
</evidence>
<gene>
    <name evidence="1" type="ORF">GCM10009727_42850</name>
</gene>
<dbReference type="EMBL" id="BAAAMR010000037">
    <property type="protein sequence ID" value="GAA2143692.1"/>
    <property type="molecule type" value="Genomic_DNA"/>
</dbReference>
<reference evidence="2" key="1">
    <citation type="journal article" date="2019" name="Int. J. Syst. Evol. Microbiol.">
        <title>The Global Catalogue of Microorganisms (GCM) 10K type strain sequencing project: providing services to taxonomists for standard genome sequencing and annotation.</title>
        <authorList>
            <consortium name="The Broad Institute Genomics Platform"/>
            <consortium name="The Broad Institute Genome Sequencing Center for Infectious Disease"/>
            <person name="Wu L."/>
            <person name="Ma J."/>
        </authorList>
    </citation>
    <scope>NUCLEOTIDE SEQUENCE [LARGE SCALE GENOMIC DNA]</scope>
    <source>
        <strain evidence="2">JCM 13850</strain>
    </source>
</reference>
<accession>A0ABP5LDU9</accession>
<protein>
    <recommendedName>
        <fullName evidence="3">SMI1/KNR4 family protein</fullName>
    </recommendedName>
</protein>
<dbReference type="InterPro" id="IPR045592">
    <property type="entry name" value="DUF6461"/>
</dbReference>
<evidence type="ECO:0000313" key="1">
    <source>
        <dbReference type="EMBL" id="GAA2143692.1"/>
    </source>
</evidence>
<comment type="caution">
    <text evidence="1">The sequence shown here is derived from an EMBL/GenBank/DDBJ whole genome shotgun (WGS) entry which is preliminary data.</text>
</comment>
<name>A0ABP5LDU9_9ACTN</name>
<dbReference type="RefSeq" id="WP_344269755.1">
    <property type="nucleotide sequence ID" value="NZ_BAAAMR010000037.1"/>
</dbReference>
<sequence length="156" mass="17519">MSQATREDAERLATLGEIFSLTFLKEVPETEALSRLGTLPDTLRPRTFQETFDDHHCFEAGYPNHTFVLNLGSWTALLEPDGWDGSLPQTLTALSRGTEAVSVNRHDYACDGFRYAVDGTLVIAFDPMWPQRRAGSDPDRLLKQMRATSRPCCWPA</sequence>
<evidence type="ECO:0000313" key="2">
    <source>
        <dbReference type="Proteomes" id="UP001501020"/>
    </source>
</evidence>
<organism evidence="1 2">
    <name type="scientific">Actinomadura napierensis</name>
    <dbReference type="NCBI Taxonomy" id="267854"/>
    <lineage>
        <taxon>Bacteria</taxon>
        <taxon>Bacillati</taxon>
        <taxon>Actinomycetota</taxon>
        <taxon>Actinomycetes</taxon>
        <taxon>Streptosporangiales</taxon>
        <taxon>Thermomonosporaceae</taxon>
        <taxon>Actinomadura</taxon>
    </lineage>
</organism>